<name>E3NG24_CAERE</name>
<feature type="region of interest" description="Disordered" evidence="2">
    <location>
        <begin position="433"/>
        <end position="452"/>
    </location>
</feature>
<keyword evidence="4" id="KW-1185">Reference proteome</keyword>
<reference evidence="3" key="1">
    <citation type="submission" date="2007-07" db="EMBL/GenBank/DDBJ databases">
        <title>PCAP assembly of the Caenorhabditis remanei genome.</title>
        <authorList>
            <consortium name="The Caenorhabditis remanei Sequencing Consortium"/>
            <person name="Wilson R.K."/>
        </authorList>
    </citation>
    <scope>NUCLEOTIDE SEQUENCE [LARGE SCALE GENOMIC DNA]</scope>
    <source>
        <strain evidence="3">PB4641</strain>
    </source>
</reference>
<dbReference type="HOGENOM" id="CLU_003116_1_0_1"/>
<dbReference type="AlphaFoldDB" id="E3NG24"/>
<dbReference type="Gene3D" id="2.40.70.10">
    <property type="entry name" value="Acid Proteases"/>
    <property type="match status" value="1"/>
</dbReference>
<dbReference type="SUPFAM" id="SSF50630">
    <property type="entry name" value="Acid proteases"/>
    <property type="match status" value="1"/>
</dbReference>
<feature type="coiled-coil region" evidence="1">
    <location>
        <begin position="107"/>
        <end position="196"/>
    </location>
</feature>
<dbReference type="STRING" id="31234.E3NG24"/>
<proteinExistence type="predicted"/>
<sequence length="814" mass="94754">MSDKTSSKQSTLKVDDDRMIVVETQMGVKERRKKVKKFTKLIASSVKVEDETRLQLGELTAKCSEQEADAILEPMRIFHRELLEKFEEIGGDEWPRSVIRVMREFKLESVEELRDACAKAAEKEEAEWSVGKVNLDLQKVQYEKNLLTECWNEEKEMLGEQIRKIQREKEVAETQVSKLEKALMQLRKKLEQEERKPNGLWDEAQGSKSWYERVENWDFERSRKRGGEDAFSRKTSSQSGSSEVNDMVQCMNRMLKSSALPEPKTFDGTGEFKEFKRAFLLKYNHVTESDDELVAILEEKFLKGAAKSLFKTLPKRFERSIQSLFEEFEQKLRKRQGDSKIEALNEFEGLERKSEQKMWEYLVEVEKWSRKAFPEVKQETLSQMRTTKLMKAVRGDETLHKMLIMKRFELSLEEQYEHLKDIVLQQENEQRRGYGQKSGYSEGQCPPKPVQSVEVRGKGEGVGRLAVETVKMLGQERRMVIDSGAAVSVMSTGAWDGLKNGCRNWMEEVKRFGKPSFEVIDTSKNKMRIVQQIGIPIQVRDRKAVVVFQLVENEAEIMLLGTNAFESIGVSLEWKKERTEVQQKREKRDVTRQWERKRTLSRRETSSEEKKVFTVGHLEIRVENRNPYRETAEKSKEIAVDTVTEEKKEGIKPKKTVIRESKILITPRIGVKGKSIFEYRKSALNTWKSRFDFANVEAIVFLVNLTEDEETNQKLGALVLKLAEEVKEITIIPYQMDCANSGLVESWKRSWITAGNVEWIDLPASGKTIEKFKTWEQLREFLEARTTENVVVAQLRKESVTSEPRKKENKWSHQ</sequence>
<dbReference type="eggNOG" id="ENOG502SY8C">
    <property type="taxonomic scope" value="Eukaryota"/>
</dbReference>
<evidence type="ECO:0000313" key="3">
    <source>
        <dbReference type="EMBL" id="EFO96640.1"/>
    </source>
</evidence>
<dbReference type="Proteomes" id="UP000008281">
    <property type="component" value="Unassembled WGS sequence"/>
</dbReference>
<evidence type="ECO:0000256" key="2">
    <source>
        <dbReference type="SAM" id="MobiDB-lite"/>
    </source>
</evidence>
<dbReference type="EMBL" id="DS268648">
    <property type="protein sequence ID" value="EFO96640.1"/>
    <property type="molecule type" value="Genomic_DNA"/>
</dbReference>
<evidence type="ECO:0000313" key="4">
    <source>
        <dbReference type="Proteomes" id="UP000008281"/>
    </source>
</evidence>
<accession>E3NG24</accession>
<dbReference type="InterPro" id="IPR021109">
    <property type="entry name" value="Peptidase_aspartic_dom_sf"/>
</dbReference>
<gene>
    <name evidence="3" type="ORF">CRE_02645</name>
</gene>
<keyword evidence="1" id="KW-0175">Coiled coil</keyword>
<protein>
    <recommendedName>
        <fullName evidence="5">Peptidase A2 domain-containing protein</fullName>
    </recommendedName>
</protein>
<dbReference type="OrthoDB" id="5860093at2759"/>
<evidence type="ECO:0000256" key="1">
    <source>
        <dbReference type="SAM" id="Coils"/>
    </source>
</evidence>
<dbReference type="InParanoid" id="E3NG24"/>
<organism evidence="4">
    <name type="scientific">Caenorhabditis remanei</name>
    <name type="common">Caenorhabditis vulgaris</name>
    <dbReference type="NCBI Taxonomy" id="31234"/>
    <lineage>
        <taxon>Eukaryota</taxon>
        <taxon>Metazoa</taxon>
        <taxon>Ecdysozoa</taxon>
        <taxon>Nematoda</taxon>
        <taxon>Chromadorea</taxon>
        <taxon>Rhabditida</taxon>
        <taxon>Rhabditina</taxon>
        <taxon>Rhabditomorpha</taxon>
        <taxon>Rhabditoidea</taxon>
        <taxon>Rhabditidae</taxon>
        <taxon>Peloderinae</taxon>
        <taxon>Caenorhabditis</taxon>
    </lineage>
</organism>
<evidence type="ECO:0008006" key="5">
    <source>
        <dbReference type="Google" id="ProtNLM"/>
    </source>
</evidence>